<dbReference type="Pfam" id="PF01396">
    <property type="entry name" value="Zn_ribbon_Top1"/>
    <property type="match status" value="2"/>
</dbReference>
<dbReference type="STRING" id="1348114.OM33_14075"/>
<dbReference type="OrthoDB" id="5298826at2"/>
<dbReference type="Gene3D" id="3.30.65.10">
    <property type="entry name" value="Bacterial Topoisomerase I, domain 1"/>
    <property type="match status" value="1"/>
</dbReference>
<reference evidence="11 12" key="1">
    <citation type="submission" date="2014-11" db="EMBL/GenBank/DDBJ databases">
        <title>Complete Genome Sequence of Pseudoalteromonas sp. Strain OCN003 Isolated from Kaneohe Bay, Oahu, Hawaii.</title>
        <authorList>
            <person name="Beurmann S."/>
            <person name="Videau P."/>
            <person name="Ushijima B."/>
            <person name="Smith A.M."/>
            <person name="Aeby G.S."/>
            <person name="Callahan S.M."/>
            <person name="Belcaid M."/>
        </authorList>
    </citation>
    <scope>NUCLEOTIDE SEQUENCE [LARGE SCALE GENOMIC DNA]</scope>
    <source>
        <strain evidence="11 12">OCN003</strain>
    </source>
</reference>
<dbReference type="GO" id="GO:0003677">
    <property type="term" value="F:DNA binding"/>
    <property type="evidence" value="ECO:0007669"/>
    <property type="project" value="InterPro"/>
</dbReference>
<dbReference type="GO" id="GO:0000725">
    <property type="term" value="P:recombinational repair"/>
    <property type="evidence" value="ECO:0007669"/>
    <property type="project" value="TreeGrafter"/>
</dbReference>
<dbReference type="Pfam" id="PF12462">
    <property type="entry name" value="Helicase_IV_N"/>
    <property type="match status" value="1"/>
</dbReference>
<feature type="domain" description="UvrD-like helicase ATP-binding" evidence="10">
    <location>
        <begin position="190"/>
        <end position="647"/>
    </location>
</feature>
<evidence type="ECO:0000256" key="9">
    <source>
        <dbReference type="PROSITE-ProRule" id="PRU00560"/>
    </source>
</evidence>
<dbReference type="eggNOG" id="COG0210">
    <property type="taxonomic scope" value="Bacteria"/>
</dbReference>
<dbReference type="InterPro" id="IPR022161">
    <property type="entry name" value="Helicase_IV_N"/>
</dbReference>
<evidence type="ECO:0000256" key="4">
    <source>
        <dbReference type="ARBA" id="ARBA00022840"/>
    </source>
</evidence>
<dbReference type="GO" id="GO:0005829">
    <property type="term" value="C:cytosol"/>
    <property type="evidence" value="ECO:0007669"/>
    <property type="project" value="TreeGrafter"/>
</dbReference>
<dbReference type="Gene3D" id="3.40.50.300">
    <property type="entry name" value="P-loop containing nucleotide triphosphate hydrolases"/>
    <property type="match status" value="3"/>
</dbReference>
<dbReference type="InterPro" id="IPR013498">
    <property type="entry name" value="Topo_IA_Znf"/>
</dbReference>
<evidence type="ECO:0000256" key="6">
    <source>
        <dbReference type="ARBA" id="ARBA00034617"/>
    </source>
</evidence>
<dbReference type="GO" id="GO:0016887">
    <property type="term" value="F:ATP hydrolysis activity"/>
    <property type="evidence" value="ECO:0007669"/>
    <property type="project" value="RHEA"/>
</dbReference>
<dbReference type="PROSITE" id="PS51198">
    <property type="entry name" value="UVRD_HELICASE_ATP_BIND"/>
    <property type="match status" value="1"/>
</dbReference>
<evidence type="ECO:0000256" key="7">
    <source>
        <dbReference type="ARBA" id="ARBA00034808"/>
    </source>
</evidence>
<dbReference type="EMBL" id="CP009888">
    <property type="protein sequence ID" value="AIY66111.1"/>
    <property type="molecule type" value="Genomic_DNA"/>
</dbReference>
<evidence type="ECO:0000313" key="12">
    <source>
        <dbReference type="Proteomes" id="UP000030341"/>
    </source>
</evidence>
<dbReference type="GO" id="GO:0005694">
    <property type="term" value="C:chromosome"/>
    <property type="evidence" value="ECO:0007669"/>
    <property type="project" value="InterPro"/>
</dbReference>
<proteinExistence type="predicted"/>
<evidence type="ECO:0000256" key="3">
    <source>
        <dbReference type="ARBA" id="ARBA00022806"/>
    </source>
</evidence>
<dbReference type="GO" id="GO:0043138">
    <property type="term" value="F:3'-5' DNA helicase activity"/>
    <property type="evidence" value="ECO:0007669"/>
    <property type="project" value="UniProtKB-EC"/>
</dbReference>
<comment type="catalytic activity">
    <reaction evidence="6">
        <text>Couples ATP hydrolysis with the unwinding of duplex DNA by translocating in the 3'-5' direction.</text>
        <dbReference type="EC" id="5.6.2.4"/>
    </reaction>
</comment>
<dbReference type="GO" id="GO:0005524">
    <property type="term" value="F:ATP binding"/>
    <property type="evidence" value="ECO:0007669"/>
    <property type="project" value="UniProtKB-UniRule"/>
</dbReference>
<feature type="binding site" evidence="9">
    <location>
        <begin position="211"/>
        <end position="218"/>
    </location>
    <ligand>
        <name>ATP</name>
        <dbReference type="ChEBI" id="CHEBI:30616"/>
    </ligand>
</feature>
<evidence type="ECO:0000313" key="11">
    <source>
        <dbReference type="EMBL" id="AIY66111.1"/>
    </source>
</evidence>
<dbReference type="KEGG" id="pseo:OM33_14075"/>
<keyword evidence="4 9" id="KW-0067">ATP-binding</keyword>
<dbReference type="GO" id="GO:0006265">
    <property type="term" value="P:DNA topological change"/>
    <property type="evidence" value="ECO:0007669"/>
    <property type="project" value="InterPro"/>
</dbReference>
<dbReference type="InterPro" id="IPR027417">
    <property type="entry name" value="P-loop_NTPase"/>
</dbReference>
<evidence type="ECO:0000256" key="1">
    <source>
        <dbReference type="ARBA" id="ARBA00022741"/>
    </source>
</evidence>
<gene>
    <name evidence="11" type="ORF">OM33_14075</name>
</gene>
<sequence>MQYQYPSWSVFLFKRFDFISDFRRDDEELKLSFGRSNYIMPISKLPRDIDITKGVFWTDITLEANEQRFTFRILNRHLPDQFKNVYREHVTDWYREKADKIRPKLLKLYEEVRVFLLPTQYIRTSTFKEFMKDKQDIKLNIAWMYEFCSDDDSETLKKLQKFFEDPFHSFEKANERFIEVERKRYESVISSLNESQQKACIINDDTNIVLAGAGTGKTKTLEVRTNYLIQSGRYEPKEILLIAFGNDAKEELIARVGKPNKVQAVTFHGFGRAIVEGKLGRKVYPDEIAKDEKKLRKFVDDEVQRLLNEDDQFVDLTITYFDDFLFPYKNPFEFESLGEYYEYIKTNEIRAFSTDTVRSYEEVNIANFLYRNGIKFDYERLYPGDISKSGFPDYHPDFYLPEYDIYIEHFGVNEDLIAPKYMKPERYKAGIFKKRQIHDDNGTDLIETFSYMQSQGTLLKHLKEELIKRNVVFKPIPKDEYLDDLKELGAIRKLAELAANAIKLTRTMNHNVETLRASLEASGNMSLLAAVDVLAPLLNHYESYLEDQGTVDFNTMINDAIGIIKSPNFDCPYKVIMVDEYQDMSGPRADILMALQERDPELVIYGVGDDRQAIFRFTGADLSLTYDFFKEFGAGKKESLDETYRFNDKVNKVATRFITENELQNKKEFKATPVNDARVHIVKTSEKEQEETINAVIDWIGENYGACSILLLNRYLYKKPSYLSELKRNCKTKGIKLDFNTCHASKGKEADFVIMMDMEKGKNGFPSEKISHPLIEFLLPKLESFKYAEERRLFYVALTRTKERVFILSNEENCSEFVKEIRKYGKKYIDESTIEPSLLALNVTDELCPKCDTGRIVKRGKGGFFSTCSNDPQCDYTINYCKRCAGPRKRVGEVYVCMDETCKTKTPACPNCDGDLRPTSGKNGPYWGCYKGWQNCKGSQNWSIYIDDPDVFLEE</sequence>
<dbReference type="PANTHER" id="PTHR11070">
    <property type="entry name" value="UVRD / RECB / PCRA DNA HELICASE FAMILY MEMBER"/>
    <property type="match status" value="1"/>
</dbReference>
<protein>
    <recommendedName>
        <fullName evidence="7">DNA 3'-5' helicase</fullName>
        <ecNumber evidence="7">5.6.2.4</ecNumber>
    </recommendedName>
</protein>
<dbReference type="InterPro" id="IPR014016">
    <property type="entry name" value="UvrD-like_ATP-bd"/>
</dbReference>
<comment type="catalytic activity">
    <reaction evidence="8">
        <text>ATP + H2O = ADP + phosphate + H(+)</text>
        <dbReference type="Rhea" id="RHEA:13065"/>
        <dbReference type="ChEBI" id="CHEBI:15377"/>
        <dbReference type="ChEBI" id="CHEBI:15378"/>
        <dbReference type="ChEBI" id="CHEBI:30616"/>
        <dbReference type="ChEBI" id="CHEBI:43474"/>
        <dbReference type="ChEBI" id="CHEBI:456216"/>
        <dbReference type="EC" id="5.6.2.4"/>
    </reaction>
</comment>
<keyword evidence="2 9" id="KW-0378">Hydrolase</keyword>
<evidence type="ECO:0000256" key="5">
    <source>
        <dbReference type="ARBA" id="ARBA00023235"/>
    </source>
</evidence>
<name>A0A0A7EJA4_9GAMM</name>
<organism evidence="11 12">
    <name type="scientific">Pseudoalteromonas piratica</name>
    <dbReference type="NCBI Taxonomy" id="1348114"/>
    <lineage>
        <taxon>Bacteria</taxon>
        <taxon>Pseudomonadati</taxon>
        <taxon>Pseudomonadota</taxon>
        <taxon>Gammaproteobacteria</taxon>
        <taxon>Alteromonadales</taxon>
        <taxon>Pseudoalteromonadaceae</taxon>
        <taxon>Pseudoalteromonas</taxon>
    </lineage>
</organism>
<dbReference type="InterPro" id="IPR014017">
    <property type="entry name" value="DNA_helicase_UvrD-like_C"/>
</dbReference>
<dbReference type="HOGENOM" id="CLU_006494_1_0_6"/>
<dbReference type="Pfam" id="PF13361">
    <property type="entry name" value="UvrD_C"/>
    <property type="match status" value="1"/>
</dbReference>
<dbReference type="InterPro" id="IPR000212">
    <property type="entry name" value="DNA_helicase_UvrD/REP"/>
</dbReference>
<dbReference type="SUPFAM" id="SSF52540">
    <property type="entry name" value="P-loop containing nucleoside triphosphate hydrolases"/>
    <property type="match status" value="1"/>
</dbReference>
<evidence type="ECO:0000256" key="8">
    <source>
        <dbReference type="ARBA" id="ARBA00048988"/>
    </source>
</evidence>
<keyword evidence="1 9" id="KW-0547">Nucleotide-binding</keyword>
<dbReference type="EC" id="5.6.2.4" evidence="7"/>
<dbReference type="RefSeq" id="WP_038642621.1">
    <property type="nucleotide sequence ID" value="NZ_CP009888.1"/>
</dbReference>
<dbReference type="SUPFAM" id="SSF57783">
    <property type="entry name" value="Zinc beta-ribbon"/>
    <property type="match status" value="1"/>
</dbReference>
<keyword evidence="5" id="KW-0413">Isomerase</keyword>
<dbReference type="AlphaFoldDB" id="A0A0A7EJA4"/>
<dbReference type="Gene3D" id="3.40.91.30">
    <property type="match status" value="1"/>
</dbReference>
<keyword evidence="3 9" id="KW-0347">Helicase</keyword>
<keyword evidence="12" id="KW-1185">Reference proteome</keyword>
<dbReference type="eggNOG" id="COG0551">
    <property type="taxonomic scope" value="Bacteria"/>
</dbReference>
<dbReference type="Pfam" id="PF00580">
    <property type="entry name" value="UvrD-helicase"/>
    <property type="match status" value="2"/>
</dbReference>
<dbReference type="Proteomes" id="UP000030341">
    <property type="component" value="Chromosome 1"/>
</dbReference>
<evidence type="ECO:0000259" key="10">
    <source>
        <dbReference type="PROSITE" id="PS51198"/>
    </source>
</evidence>
<dbReference type="GO" id="GO:0003916">
    <property type="term" value="F:DNA topoisomerase activity"/>
    <property type="evidence" value="ECO:0007669"/>
    <property type="project" value="InterPro"/>
</dbReference>
<dbReference type="PANTHER" id="PTHR11070:SF63">
    <property type="entry name" value="DNA HELICASE IV"/>
    <property type="match status" value="1"/>
</dbReference>
<accession>A0A0A7EJA4</accession>
<evidence type="ECO:0000256" key="2">
    <source>
        <dbReference type="ARBA" id="ARBA00022801"/>
    </source>
</evidence>